<organism evidence="1 2">
    <name type="scientific">Stephania cephalantha</name>
    <dbReference type="NCBI Taxonomy" id="152367"/>
    <lineage>
        <taxon>Eukaryota</taxon>
        <taxon>Viridiplantae</taxon>
        <taxon>Streptophyta</taxon>
        <taxon>Embryophyta</taxon>
        <taxon>Tracheophyta</taxon>
        <taxon>Spermatophyta</taxon>
        <taxon>Magnoliopsida</taxon>
        <taxon>Ranunculales</taxon>
        <taxon>Menispermaceae</taxon>
        <taxon>Menispermoideae</taxon>
        <taxon>Cissampelideae</taxon>
        <taxon>Stephania</taxon>
    </lineage>
</organism>
<dbReference type="AlphaFoldDB" id="A0AAP0LD24"/>
<reference evidence="1 2" key="1">
    <citation type="submission" date="2024-01" db="EMBL/GenBank/DDBJ databases">
        <title>Genome assemblies of Stephania.</title>
        <authorList>
            <person name="Yang L."/>
        </authorList>
    </citation>
    <scope>NUCLEOTIDE SEQUENCE [LARGE SCALE GENOMIC DNA]</scope>
    <source>
        <strain evidence="1">JXDWG</strain>
        <tissue evidence="1">Leaf</tissue>
    </source>
</reference>
<gene>
    <name evidence="1" type="ORF">Scep_001975</name>
</gene>
<evidence type="ECO:0000313" key="1">
    <source>
        <dbReference type="EMBL" id="KAK9166784.1"/>
    </source>
</evidence>
<proteinExistence type="predicted"/>
<comment type="caution">
    <text evidence="1">The sequence shown here is derived from an EMBL/GenBank/DDBJ whole genome shotgun (WGS) entry which is preliminary data.</text>
</comment>
<name>A0AAP0LD24_9MAGN</name>
<dbReference type="EMBL" id="JBBNAG010000001">
    <property type="protein sequence ID" value="KAK9166784.1"/>
    <property type="molecule type" value="Genomic_DNA"/>
</dbReference>
<accession>A0AAP0LD24</accession>
<keyword evidence="2" id="KW-1185">Reference proteome</keyword>
<protein>
    <submittedName>
        <fullName evidence="1">Uncharacterized protein</fullName>
    </submittedName>
</protein>
<sequence>MSTCRSAIGSFLAEQLTWRSPIGPELLLCMVLCGVRDTWHVRSGEEGSHDSAEILGNGADAHPKEIKELLNENYCWFVTWLQMLMWQHGIGGDCLHDVLGEGEQLTLGSWKRKELVKVCEICGDYSHSGHDCPYYLQYENYHYSSYASPQPDFLRLMSNPQIPERERNQQFRQSNSLEDMTKQFIDSQQQFQRLLEELRQIDFEIQGLKDLETQFIQYNAKL</sequence>
<evidence type="ECO:0000313" key="2">
    <source>
        <dbReference type="Proteomes" id="UP001419268"/>
    </source>
</evidence>
<dbReference type="Proteomes" id="UP001419268">
    <property type="component" value="Unassembled WGS sequence"/>
</dbReference>